<dbReference type="RefSeq" id="WP_184425878.1">
    <property type="nucleotide sequence ID" value="NZ_AP027362.1"/>
</dbReference>
<keyword evidence="1" id="KW-0472">Membrane</keyword>
<gene>
    <name evidence="2" type="ORF">HNQ55_003143</name>
</gene>
<evidence type="ECO:0008006" key="4">
    <source>
        <dbReference type="Google" id="ProtNLM"/>
    </source>
</evidence>
<dbReference type="Proteomes" id="UP000537141">
    <property type="component" value="Unassembled WGS sequence"/>
</dbReference>
<organism evidence="2 3">
    <name type="scientific">Thalassotalea piscium</name>
    <dbReference type="NCBI Taxonomy" id="1230533"/>
    <lineage>
        <taxon>Bacteria</taxon>
        <taxon>Pseudomonadati</taxon>
        <taxon>Pseudomonadota</taxon>
        <taxon>Gammaproteobacteria</taxon>
        <taxon>Alteromonadales</taxon>
        <taxon>Colwelliaceae</taxon>
        <taxon>Thalassotalea</taxon>
    </lineage>
</organism>
<reference evidence="2 3" key="1">
    <citation type="submission" date="2020-08" db="EMBL/GenBank/DDBJ databases">
        <title>Genomic Encyclopedia of Type Strains, Phase IV (KMG-IV): sequencing the most valuable type-strain genomes for metagenomic binning, comparative biology and taxonomic classification.</title>
        <authorList>
            <person name="Goeker M."/>
        </authorList>
    </citation>
    <scope>NUCLEOTIDE SEQUENCE [LARGE SCALE GENOMIC DNA]</scope>
    <source>
        <strain evidence="2 3">DSM 26287</strain>
    </source>
</reference>
<accession>A0A7X0NJK8</accession>
<keyword evidence="1" id="KW-0812">Transmembrane</keyword>
<sequence>MSRNAVIVKREKTLAEQIIIVLLVASLMAGFLYYFLKQEKQYTQVAFEGAVGRFATKVTTIRAQWFMDKQPSVVRLKEQGNQKTTRLITVNKNGWVDSLSNNKDCTLIWEQVMDSPLVFMNKPVTALQINIDKGAYQRICRYILVSGEYFEYSPETGKVSNVLIINTL</sequence>
<evidence type="ECO:0000313" key="2">
    <source>
        <dbReference type="EMBL" id="MBB6544610.1"/>
    </source>
</evidence>
<dbReference type="AlphaFoldDB" id="A0A7X0NJK8"/>
<evidence type="ECO:0000313" key="3">
    <source>
        <dbReference type="Proteomes" id="UP000537141"/>
    </source>
</evidence>
<keyword evidence="3" id="KW-1185">Reference proteome</keyword>
<name>A0A7X0NJK8_9GAMM</name>
<proteinExistence type="predicted"/>
<feature type="transmembrane region" description="Helical" evidence="1">
    <location>
        <begin position="18"/>
        <end position="36"/>
    </location>
</feature>
<evidence type="ECO:0000256" key="1">
    <source>
        <dbReference type="SAM" id="Phobius"/>
    </source>
</evidence>
<dbReference type="EMBL" id="JACHHU010000033">
    <property type="protein sequence ID" value="MBB6544610.1"/>
    <property type="molecule type" value="Genomic_DNA"/>
</dbReference>
<keyword evidence="1" id="KW-1133">Transmembrane helix</keyword>
<comment type="caution">
    <text evidence="2">The sequence shown here is derived from an EMBL/GenBank/DDBJ whole genome shotgun (WGS) entry which is preliminary data.</text>
</comment>
<protein>
    <recommendedName>
        <fullName evidence="4">MSHA biogenesis protein MshF</fullName>
    </recommendedName>
</protein>